<dbReference type="InterPro" id="IPR000644">
    <property type="entry name" value="CBS_dom"/>
</dbReference>
<dbReference type="OrthoDB" id="9810963at2"/>
<reference evidence="6 7" key="1">
    <citation type="submission" date="2018-01" db="EMBL/GenBank/DDBJ databases">
        <title>Bacillus asahii Genome sequencing and assembly.</title>
        <authorList>
            <person name="Jiang H."/>
            <person name="Feng Y."/>
            <person name="Zhao F."/>
            <person name="Lin X."/>
        </authorList>
    </citation>
    <scope>NUCLEOTIDE SEQUENCE [LARGE SCALE GENOMIC DNA]</scope>
    <source>
        <strain evidence="6 7">OM18</strain>
    </source>
</reference>
<dbReference type="Pfam" id="PF00027">
    <property type="entry name" value="cNMP_binding"/>
    <property type="match status" value="1"/>
</dbReference>
<dbReference type="InterPro" id="IPR000595">
    <property type="entry name" value="cNMP-bd_dom"/>
</dbReference>
<dbReference type="AlphaFoldDB" id="A0A3Q9RKZ4"/>
<dbReference type="SMART" id="SM00116">
    <property type="entry name" value="CBS"/>
    <property type="match status" value="2"/>
</dbReference>
<evidence type="ECO:0000259" key="5">
    <source>
        <dbReference type="PROSITE" id="PS51371"/>
    </source>
</evidence>
<dbReference type="InterPro" id="IPR005105">
    <property type="entry name" value="GlnD_Uridyltrans_N"/>
</dbReference>
<evidence type="ECO:0000313" key="7">
    <source>
        <dbReference type="Proteomes" id="UP000283095"/>
    </source>
</evidence>
<dbReference type="EMBL" id="CP026095">
    <property type="protein sequence ID" value="AZV41666.1"/>
    <property type="molecule type" value="Genomic_DNA"/>
</dbReference>
<dbReference type="PANTHER" id="PTHR48108">
    <property type="entry name" value="CBS DOMAIN-CONTAINING PROTEIN CBSX2, CHLOROPLASTIC"/>
    <property type="match status" value="1"/>
</dbReference>
<dbReference type="PROSITE" id="PS50042">
    <property type="entry name" value="CNMP_BINDING_3"/>
    <property type="match status" value="1"/>
</dbReference>
<keyword evidence="2" id="KW-0010">Activator</keyword>
<dbReference type="Pfam" id="PF10335">
    <property type="entry name" value="DUF294_C"/>
    <property type="match status" value="1"/>
</dbReference>
<dbReference type="InterPro" id="IPR051462">
    <property type="entry name" value="CBS_domain-containing"/>
</dbReference>
<feature type="domain" description="CBS" evidence="5">
    <location>
        <begin position="177"/>
        <end position="234"/>
    </location>
</feature>
<protein>
    <submittedName>
        <fullName evidence="6">Putative signal-transduction protein</fullName>
    </submittedName>
</protein>
<dbReference type="PANTHER" id="PTHR48108:SF33">
    <property type="entry name" value="METHYLATED PROTEIN MJ0556"/>
    <property type="match status" value="1"/>
</dbReference>
<dbReference type="InterPro" id="IPR018821">
    <property type="entry name" value="DUF294_put_nucleoTrafse_sb-bd"/>
</dbReference>
<dbReference type="Pfam" id="PF00571">
    <property type="entry name" value="CBS"/>
    <property type="match status" value="2"/>
</dbReference>
<dbReference type="KEGG" id="pasa:BAOM_1055"/>
<feature type="domain" description="Cyclic nucleotide-binding" evidence="4">
    <location>
        <begin position="18"/>
        <end position="98"/>
    </location>
</feature>
<dbReference type="CDD" id="cd00038">
    <property type="entry name" value="CAP_ED"/>
    <property type="match status" value="1"/>
</dbReference>
<evidence type="ECO:0000256" key="1">
    <source>
        <dbReference type="ARBA" id="ARBA00022737"/>
    </source>
</evidence>
<dbReference type="PROSITE" id="PS51371">
    <property type="entry name" value="CBS"/>
    <property type="match status" value="2"/>
</dbReference>
<proteinExistence type="predicted"/>
<dbReference type="Gene3D" id="3.10.580.10">
    <property type="entry name" value="CBS-domain"/>
    <property type="match status" value="1"/>
</dbReference>
<evidence type="ECO:0000259" key="4">
    <source>
        <dbReference type="PROSITE" id="PS50042"/>
    </source>
</evidence>
<dbReference type="RefSeq" id="WP_127759311.1">
    <property type="nucleotide sequence ID" value="NZ_CP026095.1"/>
</dbReference>
<dbReference type="InterPro" id="IPR046342">
    <property type="entry name" value="CBS_dom_sf"/>
</dbReference>
<keyword evidence="1" id="KW-0677">Repeat</keyword>
<dbReference type="CDD" id="cd05401">
    <property type="entry name" value="NT_GlnE_GlnD_like"/>
    <property type="match status" value="1"/>
</dbReference>
<dbReference type="Proteomes" id="UP000283095">
    <property type="component" value="Chromosome"/>
</dbReference>
<dbReference type="InterPro" id="IPR014710">
    <property type="entry name" value="RmlC-like_jellyroll"/>
</dbReference>
<dbReference type="SUPFAM" id="SSF54631">
    <property type="entry name" value="CBS-domain pair"/>
    <property type="match status" value="1"/>
</dbReference>
<dbReference type="Pfam" id="PF03445">
    <property type="entry name" value="DUF294"/>
    <property type="match status" value="1"/>
</dbReference>
<keyword evidence="3" id="KW-0129">CBS domain</keyword>
<dbReference type="Gene3D" id="2.60.120.10">
    <property type="entry name" value="Jelly Rolls"/>
    <property type="match status" value="1"/>
</dbReference>
<dbReference type="GO" id="GO:0008773">
    <property type="term" value="F:[protein-PII] uridylyltransferase activity"/>
    <property type="evidence" value="ECO:0007669"/>
    <property type="project" value="InterPro"/>
</dbReference>
<dbReference type="InterPro" id="IPR018490">
    <property type="entry name" value="cNMP-bd_dom_sf"/>
</dbReference>
<accession>A0A3Q9RKZ4</accession>
<sequence>MNVHEQKELMEKVHNQPLFKGVSNETFLQLMDDCELQYYRKSEKIPYSKHPHEGLLLILKGSAEVLVEAENGRWEVLEVLQEGELFGFSTLAYFLGEPDEPVGQHEVEVEAVNHSYCLQIPYSVIRRRWEDEFVRDYMLRQVALRLREIYSSLAEQVKLAGEWGESEPFVRRAQDLMQAPAFTVDEDETVQNIARKMVNHSIGTMLVVDKKEHLLGIVTEKDIVERVVAGTFTIPPKAKDIMTNKVHTVSRHDYYYEVLSMFYTTGVKNLPVVEGEKVVGIVTLSNLIAKRNRGAMGVIKKIEDSSFENLPQVKHAIYDVLSSLIHDEISTIQTLGIITKLYDRLAYHCVNLAVKSLEQKGKGTPPVPFCLYQMGSGARGEQFMLTDQDHFLVYADSEKNNKGEIKQYFSLLGQEIVHHLEQAGYALCKGKMMSSEQVWRGSLLEWKRRLHLWALKLKDEHILLGHNFLSFRFLYGNHSLNGQFVDLVQGQLEKSRTFIYYMAQQEREKLVPQFDQPFGILFKGKRQVIDIKKHALFPLHHCLQILGVHNGLIEGTTIELLNELVKKGELSEGFADDLHHAYEVALRTRIQMSWRKHLRNEEITTEIKLSSIRTWEKDELITMLKTVRSLQFYLLSKL</sequence>
<evidence type="ECO:0000256" key="3">
    <source>
        <dbReference type="PROSITE-ProRule" id="PRU00703"/>
    </source>
</evidence>
<dbReference type="SUPFAM" id="SSF51206">
    <property type="entry name" value="cAMP-binding domain-like"/>
    <property type="match status" value="1"/>
</dbReference>
<evidence type="ECO:0000313" key="6">
    <source>
        <dbReference type="EMBL" id="AZV41666.1"/>
    </source>
</evidence>
<name>A0A3Q9RKZ4_9BACI</name>
<organism evidence="6 7">
    <name type="scientific">Peribacillus asahii</name>
    <dbReference type="NCBI Taxonomy" id="228899"/>
    <lineage>
        <taxon>Bacteria</taxon>
        <taxon>Bacillati</taxon>
        <taxon>Bacillota</taxon>
        <taxon>Bacilli</taxon>
        <taxon>Bacillales</taxon>
        <taxon>Bacillaceae</taxon>
        <taxon>Peribacillus</taxon>
    </lineage>
</organism>
<evidence type="ECO:0000256" key="2">
    <source>
        <dbReference type="ARBA" id="ARBA00023159"/>
    </source>
</evidence>
<gene>
    <name evidence="6" type="ORF">BAOM_1055</name>
</gene>
<feature type="domain" description="CBS" evidence="5">
    <location>
        <begin position="242"/>
        <end position="298"/>
    </location>
</feature>